<dbReference type="SUPFAM" id="SSF47413">
    <property type="entry name" value="lambda repressor-like DNA-binding domains"/>
    <property type="match status" value="1"/>
</dbReference>
<dbReference type="RefSeq" id="WP_073029176.1">
    <property type="nucleotide sequence ID" value="NZ_FQXJ01000005.1"/>
</dbReference>
<dbReference type="EMBL" id="FQXJ01000005">
    <property type="protein sequence ID" value="SHH86220.1"/>
    <property type="molecule type" value="Genomic_DNA"/>
</dbReference>
<dbReference type="Pfam" id="PF13443">
    <property type="entry name" value="HTH_26"/>
    <property type="match status" value="1"/>
</dbReference>
<dbReference type="Proteomes" id="UP000183954">
    <property type="component" value="Unassembled WGS sequence"/>
</dbReference>
<evidence type="ECO:0000313" key="2">
    <source>
        <dbReference type="EMBL" id="SHH86220.1"/>
    </source>
</evidence>
<protein>
    <submittedName>
        <fullName evidence="2">Putative transcriptional regulator</fullName>
    </submittedName>
</protein>
<proteinExistence type="predicted"/>
<dbReference type="InterPro" id="IPR001387">
    <property type="entry name" value="Cro/C1-type_HTH"/>
</dbReference>
<dbReference type="GO" id="GO:0003677">
    <property type="term" value="F:DNA binding"/>
    <property type="evidence" value="ECO:0007669"/>
    <property type="project" value="InterPro"/>
</dbReference>
<gene>
    <name evidence="2" type="ORF">SAMN02746098_01593</name>
</gene>
<dbReference type="Gene3D" id="1.10.260.40">
    <property type="entry name" value="lambda repressor-like DNA-binding domains"/>
    <property type="match status" value="1"/>
</dbReference>
<dbReference type="STRING" id="1121420.SAMN02746098_01593"/>
<organism evidence="2 3">
    <name type="scientific">Desulfosporosinus lacus DSM 15449</name>
    <dbReference type="NCBI Taxonomy" id="1121420"/>
    <lineage>
        <taxon>Bacteria</taxon>
        <taxon>Bacillati</taxon>
        <taxon>Bacillota</taxon>
        <taxon>Clostridia</taxon>
        <taxon>Eubacteriales</taxon>
        <taxon>Desulfitobacteriaceae</taxon>
        <taxon>Desulfosporosinus</taxon>
    </lineage>
</organism>
<accession>A0A1M5WFJ0</accession>
<evidence type="ECO:0000259" key="1">
    <source>
        <dbReference type="PROSITE" id="PS50943"/>
    </source>
</evidence>
<dbReference type="InterPro" id="IPR010982">
    <property type="entry name" value="Lambda_DNA-bd_dom_sf"/>
</dbReference>
<sequence>MAIRFKLDRVMFEKRNMKIPELQKLSGVNKNTLYSLYKGEITRFDVSVIDRVCAALDCQPGDLLEYVKESPKFVDSADDEPIDF</sequence>
<feature type="domain" description="HTH cro/C1-type" evidence="1">
    <location>
        <begin position="13"/>
        <end position="63"/>
    </location>
</feature>
<evidence type="ECO:0000313" key="3">
    <source>
        <dbReference type="Proteomes" id="UP000183954"/>
    </source>
</evidence>
<name>A0A1M5WFJ0_9FIRM</name>
<dbReference type="PANTHER" id="PTHR37301:SF1">
    <property type="entry name" value="DNA-BINDING PROTEIN"/>
    <property type="match status" value="1"/>
</dbReference>
<keyword evidence="3" id="KW-1185">Reference proteome</keyword>
<reference evidence="3" key="1">
    <citation type="submission" date="2016-11" db="EMBL/GenBank/DDBJ databases">
        <authorList>
            <person name="Varghese N."/>
            <person name="Submissions S."/>
        </authorList>
    </citation>
    <scope>NUCLEOTIDE SEQUENCE [LARGE SCALE GENOMIC DNA]</scope>
    <source>
        <strain evidence="3">DSM 15449</strain>
    </source>
</reference>
<dbReference type="PANTHER" id="PTHR37301">
    <property type="entry name" value="DNA-BINDING PROTEIN-RELATED"/>
    <property type="match status" value="1"/>
</dbReference>
<dbReference type="PROSITE" id="PS50943">
    <property type="entry name" value="HTH_CROC1"/>
    <property type="match status" value="1"/>
</dbReference>
<dbReference type="AlphaFoldDB" id="A0A1M5WFJ0"/>